<sequence>MSMQPGSIILTSIIVVAMVAVAVVLWIVFPLKKVTIHPADPILPVQESQPDHTTQEHPTSNSNPNIVDLSAFRERKHLTSEQKYAANSADIQLKDTTVPPVSTPPKLATVRNLHQPKQVQSFSSGRLQKCSYCKKEVKHLTFYANDNGGLVGVCKDCEHIAKRQDLLPL</sequence>
<evidence type="ECO:0000256" key="1">
    <source>
        <dbReference type="SAM" id="MobiDB-lite"/>
    </source>
</evidence>
<evidence type="ECO:0000256" key="2">
    <source>
        <dbReference type="SAM" id="Phobius"/>
    </source>
</evidence>
<comment type="caution">
    <text evidence="3">The sequence shown here is derived from an EMBL/GenBank/DDBJ whole genome shotgun (WGS) entry which is preliminary data.</text>
</comment>
<organism evidence="3 4">
    <name type="scientific">Paenibacillus nicotianae</name>
    <dbReference type="NCBI Taxonomy" id="1526551"/>
    <lineage>
        <taxon>Bacteria</taxon>
        <taxon>Bacillati</taxon>
        <taxon>Bacillota</taxon>
        <taxon>Bacilli</taxon>
        <taxon>Bacillales</taxon>
        <taxon>Paenibacillaceae</taxon>
        <taxon>Paenibacillus</taxon>
    </lineage>
</organism>
<feature type="region of interest" description="Disordered" evidence="1">
    <location>
        <begin position="45"/>
        <end position="65"/>
    </location>
</feature>
<evidence type="ECO:0000313" key="3">
    <source>
        <dbReference type="EMBL" id="MFD1992337.1"/>
    </source>
</evidence>
<keyword evidence="2" id="KW-0812">Transmembrane</keyword>
<gene>
    <name evidence="3" type="ORF">ACFSGI_20400</name>
</gene>
<name>A0ABW4V1Z9_9BACL</name>
<proteinExistence type="predicted"/>
<keyword evidence="2" id="KW-1133">Transmembrane helix</keyword>
<protein>
    <submittedName>
        <fullName evidence="3">Uncharacterized protein</fullName>
    </submittedName>
</protein>
<dbReference type="EMBL" id="JBHUGF010000011">
    <property type="protein sequence ID" value="MFD1992337.1"/>
    <property type="molecule type" value="Genomic_DNA"/>
</dbReference>
<reference evidence="4" key="1">
    <citation type="journal article" date="2019" name="Int. J. Syst. Evol. Microbiol.">
        <title>The Global Catalogue of Microorganisms (GCM) 10K type strain sequencing project: providing services to taxonomists for standard genome sequencing and annotation.</title>
        <authorList>
            <consortium name="The Broad Institute Genomics Platform"/>
            <consortium name="The Broad Institute Genome Sequencing Center for Infectious Disease"/>
            <person name="Wu L."/>
            <person name="Ma J."/>
        </authorList>
    </citation>
    <scope>NUCLEOTIDE SEQUENCE [LARGE SCALE GENOMIC DNA]</scope>
    <source>
        <strain evidence="4">CGMCC 1.15067</strain>
    </source>
</reference>
<feature type="transmembrane region" description="Helical" evidence="2">
    <location>
        <begin position="6"/>
        <end position="29"/>
    </location>
</feature>
<feature type="compositionally biased region" description="Polar residues" evidence="1">
    <location>
        <begin position="56"/>
        <end position="65"/>
    </location>
</feature>
<keyword evidence="2" id="KW-0472">Membrane</keyword>
<dbReference type="Proteomes" id="UP001597403">
    <property type="component" value="Unassembled WGS sequence"/>
</dbReference>
<keyword evidence="4" id="KW-1185">Reference proteome</keyword>
<dbReference type="RefSeq" id="WP_379284233.1">
    <property type="nucleotide sequence ID" value="NZ_JBHUGF010000011.1"/>
</dbReference>
<accession>A0ABW4V1Z9</accession>
<evidence type="ECO:0000313" key="4">
    <source>
        <dbReference type="Proteomes" id="UP001597403"/>
    </source>
</evidence>